<dbReference type="GO" id="GO:0006820">
    <property type="term" value="P:monoatomic anion transport"/>
    <property type="evidence" value="ECO:0007669"/>
    <property type="project" value="TreeGrafter"/>
</dbReference>
<evidence type="ECO:0000256" key="8">
    <source>
        <dbReference type="SAM" id="Phobius"/>
    </source>
</evidence>
<evidence type="ECO:0000256" key="1">
    <source>
        <dbReference type="ARBA" id="ARBA00004141"/>
    </source>
</evidence>
<comment type="subcellular location">
    <subcellularLocation>
        <location evidence="1">Membrane</location>
        <topology evidence="1">Multi-pass membrane protein</topology>
    </subcellularLocation>
</comment>
<evidence type="ECO:0000256" key="6">
    <source>
        <dbReference type="ARBA" id="ARBA00023136"/>
    </source>
</evidence>
<feature type="transmembrane region" description="Helical" evidence="8">
    <location>
        <begin position="342"/>
        <end position="370"/>
    </location>
</feature>
<evidence type="ECO:0000256" key="3">
    <source>
        <dbReference type="ARBA" id="ARBA00022692"/>
    </source>
</evidence>
<dbReference type="InterPro" id="IPR020846">
    <property type="entry name" value="MFS_dom"/>
</dbReference>
<feature type="transmembrane region" description="Helical" evidence="8">
    <location>
        <begin position="25"/>
        <end position="51"/>
    </location>
</feature>
<evidence type="ECO:0000256" key="4">
    <source>
        <dbReference type="ARBA" id="ARBA00022847"/>
    </source>
</evidence>
<gene>
    <name evidence="10" type="ORF">g.24988</name>
</gene>
<dbReference type="PANTHER" id="PTHR11662:SF455">
    <property type="entry name" value="GH23975P"/>
    <property type="match status" value="1"/>
</dbReference>
<dbReference type="InterPro" id="IPR050382">
    <property type="entry name" value="MFS_Na/Anion_cotransporter"/>
</dbReference>
<feature type="transmembrane region" description="Helical" evidence="8">
    <location>
        <begin position="192"/>
        <end position="216"/>
    </location>
</feature>
<evidence type="ECO:0000256" key="7">
    <source>
        <dbReference type="SAM" id="MobiDB-lite"/>
    </source>
</evidence>
<feature type="transmembrane region" description="Helical" evidence="8">
    <location>
        <begin position="165"/>
        <end position="186"/>
    </location>
</feature>
<accession>A0A1B6MQK2</accession>
<feature type="transmembrane region" description="Helical" evidence="8">
    <location>
        <begin position="390"/>
        <end position="415"/>
    </location>
</feature>
<feature type="transmembrane region" description="Helical" evidence="8">
    <location>
        <begin position="107"/>
        <end position="134"/>
    </location>
</feature>
<reference evidence="10" key="1">
    <citation type="submission" date="2015-11" db="EMBL/GenBank/DDBJ databases">
        <title>De novo transcriptome assembly of four potential Pierce s Disease insect vectors from Arizona vineyards.</title>
        <authorList>
            <person name="Tassone E.E."/>
        </authorList>
    </citation>
    <scope>NUCLEOTIDE SEQUENCE</scope>
</reference>
<proteinExistence type="predicted"/>
<dbReference type="FunFam" id="1.20.1250.20:FF:000423">
    <property type="entry name" value="Putative inorganic phosphate cotransporter-like Protein"/>
    <property type="match status" value="1"/>
</dbReference>
<evidence type="ECO:0000259" key="9">
    <source>
        <dbReference type="PROSITE" id="PS50850"/>
    </source>
</evidence>
<keyword evidence="2" id="KW-0813">Transport</keyword>
<feature type="region of interest" description="Disordered" evidence="7">
    <location>
        <begin position="465"/>
        <end position="487"/>
    </location>
</feature>
<feature type="compositionally biased region" description="Basic and acidic residues" evidence="7">
    <location>
        <begin position="465"/>
        <end position="481"/>
    </location>
</feature>
<protein>
    <recommendedName>
        <fullName evidence="9">Major facilitator superfamily (MFS) profile domain-containing protein</fullName>
    </recommendedName>
</protein>
<evidence type="ECO:0000256" key="2">
    <source>
        <dbReference type="ARBA" id="ARBA00022448"/>
    </source>
</evidence>
<organism evidence="10">
    <name type="scientific">Graphocephala atropunctata</name>
    <dbReference type="NCBI Taxonomy" id="36148"/>
    <lineage>
        <taxon>Eukaryota</taxon>
        <taxon>Metazoa</taxon>
        <taxon>Ecdysozoa</taxon>
        <taxon>Arthropoda</taxon>
        <taxon>Hexapoda</taxon>
        <taxon>Insecta</taxon>
        <taxon>Pterygota</taxon>
        <taxon>Neoptera</taxon>
        <taxon>Paraneoptera</taxon>
        <taxon>Hemiptera</taxon>
        <taxon>Auchenorrhyncha</taxon>
        <taxon>Membracoidea</taxon>
        <taxon>Cicadellidae</taxon>
        <taxon>Cicadellinae</taxon>
        <taxon>Cicadellini</taxon>
        <taxon>Graphocephala</taxon>
    </lineage>
</organism>
<dbReference type="InterPro" id="IPR036259">
    <property type="entry name" value="MFS_trans_sf"/>
</dbReference>
<dbReference type="GO" id="GO:0016020">
    <property type="term" value="C:membrane"/>
    <property type="evidence" value="ECO:0007669"/>
    <property type="project" value="UniProtKB-SubCell"/>
</dbReference>
<dbReference type="InterPro" id="IPR011701">
    <property type="entry name" value="MFS"/>
</dbReference>
<feature type="domain" description="Major facilitator superfamily (MFS) profile" evidence="9">
    <location>
        <begin position="25"/>
        <end position="451"/>
    </location>
</feature>
<dbReference type="FunFam" id="1.20.1250.20:FF:000003">
    <property type="entry name" value="Solute carrier family 17 member 3"/>
    <property type="match status" value="1"/>
</dbReference>
<feature type="transmembrane region" description="Helical" evidence="8">
    <location>
        <begin position="427"/>
        <end position="446"/>
    </location>
</feature>
<keyword evidence="5 8" id="KW-1133">Transmembrane helix</keyword>
<name>A0A1B6MQK2_9HEMI</name>
<dbReference type="SUPFAM" id="SSF103473">
    <property type="entry name" value="MFS general substrate transporter"/>
    <property type="match status" value="1"/>
</dbReference>
<keyword evidence="6 8" id="KW-0472">Membrane</keyword>
<evidence type="ECO:0000256" key="5">
    <source>
        <dbReference type="ARBA" id="ARBA00022989"/>
    </source>
</evidence>
<sequence length="487" mass="53953">MGSTTVNNDGHQKKSWMFWRRKRHLLTFLAFLGFVKVYLLKVSVGVAVVAMTSPYNTTLDNGTVVEGRDFDWDSKMQGVFLSSYFYGQVSSQLFGGWLGARVGGARLFGWCIGVTALLTTITPPVAFANFYLLLLTRAVKGFFEGMAYPCIQEILAKWAPSQERATMVGIVFSGIPIGTVIGFQTVGLIADYLGWTFIFYITGLLGVLWSVVWLLVVKDRPEFDPNISPEELKFIHDGIGITTDNEKVNYPWIKLCTSVPIWAVTVAIFCENWGHITFITQLPTFMKDVYDLRLSKSGAIMSLPYIVQGIAMQLTGRLADWLLNEKILTQTQIRRLFGSGTFFLQGAVLMLSTQLTSVSGVILCLIILLGSQSFLAPILPKNCLDLSPQHASVIFGLCLTLGSTPGIFSSLVSGFIVTDKSKEQWQIVFYIATTLYVFGGIFYGVFSSNELQPWALDGTPLPVKDHVNSKKPTNNDDRKEINGGQVL</sequence>
<dbReference type="AlphaFoldDB" id="A0A1B6MQK2"/>
<keyword evidence="4" id="KW-0769">Symport</keyword>
<dbReference type="PANTHER" id="PTHR11662">
    <property type="entry name" value="SOLUTE CARRIER FAMILY 17"/>
    <property type="match status" value="1"/>
</dbReference>
<dbReference type="PROSITE" id="PS50850">
    <property type="entry name" value="MFS"/>
    <property type="match status" value="1"/>
</dbReference>
<dbReference type="Gene3D" id="1.20.1250.20">
    <property type="entry name" value="MFS general substrate transporter like domains"/>
    <property type="match status" value="2"/>
</dbReference>
<evidence type="ECO:0000313" key="10">
    <source>
        <dbReference type="EMBL" id="JAT38201.1"/>
    </source>
</evidence>
<keyword evidence="3 8" id="KW-0812">Transmembrane</keyword>
<dbReference type="Pfam" id="PF07690">
    <property type="entry name" value="MFS_1"/>
    <property type="match status" value="1"/>
</dbReference>
<dbReference type="EMBL" id="GEBQ01001776">
    <property type="protein sequence ID" value="JAT38201.1"/>
    <property type="molecule type" value="Transcribed_RNA"/>
</dbReference>
<dbReference type="GO" id="GO:0015293">
    <property type="term" value="F:symporter activity"/>
    <property type="evidence" value="ECO:0007669"/>
    <property type="project" value="UniProtKB-KW"/>
</dbReference>